<keyword evidence="3" id="KW-1185">Reference proteome</keyword>
<proteinExistence type="inferred from homology"/>
<reference evidence="4" key="1">
    <citation type="submission" date="2016-11" db="UniProtKB">
        <authorList>
            <consortium name="WormBaseParasite"/>
        </authorList>
    </citation>
    <scope>IDENTIFICATION</scope>
</reference>
<dbReference type="GO" id="GO:0008643">
    <property type="term" value="P:carbohydrate transport"/>
    <property type="evidence" value="ECO:0007669"/>
    <property type="project" value="InterPro"/>
</dbReference>
<evidence type="ECO:0000313" key="3">
    <source>
        <dbReference type="Proteomes" id="UP000095283"/>
    </source>
</evidence>
<evidence type="ECO:0000313" key="4">
    <source>
        <dbReference type="WBParaSite" id="Hba_10026"/>
    </source>
</evidence>
<dbReference type="GO" id="GO:0005886">
    <property type="term" value="C:plasma membrane"/>
    <property type="evidence" value="ECO:0007669"/>
    <property type="project" value="TreeGrafter"/>
</dbReference>
<keyword evidence="2" id="KW-0472">Membrane</keyword>
<evidence type="ECO:0000256" key="2">
    <source>
        <dbReference type="SAM" id="Phobius"/>
    </source>
</evidence>
<feature type="transmembrane region" description="Helical" evidence="2">
    <location>
        <begin position="130"/>
        <end position="151"/>
    </location>
</feature>
<feature type="transmembrane region" description="Helical" evidence="2">
    <location>
        <begin position="30"/>
        <end position="55"/>
    </location>
</feature>
<dbReference type="PANTHER" id="PTHR11328:SF28">
    <property type="entry name" value="MAJOR FACILITATOR SUPERFAMILY DOMAIN-CONTAINING PROTEIN 12"/>
    <property type="match status" value="1"/>
</dbReference>
<name>A0A1I7WY15_HETBA</name>
<feature type="transmembrane region" description="Helical" evidence="2">
    <location>
        <begin position="67"/>
        <end position="85"/>
    </location>
</feature>
<dbReference type="AlphaFoldDB" id="A0A1I7WY15"/>
<keyword evidence="2" id="KW-0812">Transmembrane</keyword>
<organism evidence="3 4">
    <name type="scientific">Heterorhabditis bacteriophora</name>
    <name type="common">Entomopathogenic nematode worm</name>
    <dbReference type="NCBI Taxonomy" id="37862"/>
    <lineage>
        <taxon>Eukaryota</taxon>
        <taxon>Metazoa</taxon>
        <taxon>Ecdysozoa</taxon>
        <taxon>Nematoda</taxon>
        <taxon>Chromadorea</taxon>
        <taxon>Rhabditida</taxon>
        <taxon>Rhabditina</taxon>
        <taxon>Rhabditomorpha</taxon>
        <taxon>Strongyloidea</taxon>
        <taxon>Heterorhabditidae</taxon>
        <taxon>Heterorhabditis</taxon>
    </lineage>
</organism>
<dbReference type="WBParaSite" id="Hba_10026">
    <property type="protein sequence ID" value="Hba_10026"/>
    <property type="gene ID" value="Hba_10026"/>
</dbReference>
<sequence length="198" mass="22912">MDTSSDIVHSDEEYDVRKTFRVLYKNDNRILHIILGVGHFYNDLCASMWFTYLMIYLEKVLNFRSSRAGLIMLIGQCLFIFTLIRNIKSLNIVGVLIVTRSSIKKLFLISHLALIPDLSFVSSTRSTLNSIRYAFTVIANLSVFFMLAWFLKEDTEGKVIGPWDYDIFRSSKLFLRNKLTFVYALDELVWVSSVLSGH</sequence>
<protein>
    <submittedName>
        <fullName evidence="4">Uncharacterized protein</fullName>
    </submittedName>
</protein>
<dbReference type="PANTHER" id="PTHR11328">
    <property type="entry name" value="MAJOR FACILITATOR SUPERFAMILY DOMAIN-CONTAINING PROTEIN"/>
    <property type="match status" value="1"/>
</dbReference>
<comment type="similarity">
    <text evidence="1">Belongs to the major facilitator superfamily.</text>
</comment>
<accession>A0A1I7WY15</accession>
<dbReference type="InterPro" id="IPR039672">
    <property type="entry name" value="MFS_2"/>
</dbReference>
<dbReference type="GO" id="GO:0015293">
    <property type="term" value="F:symporter activity"/>
    <property type="evidence" value="ECO:0007669"/>
    <property type="project" value="InterPro"/>
</dbReference>
<dbReference type="Proteomes" id="UP000095283">
    <property type="component" value="Unplaced"/>
</dbReference>
<evidence type="ECO:0000256" key="1">
    <source>
        <dbReference type="ARBA" id="ARBA00008335"/>
    </source>
</evidence>
<keyword evidence="2" id="KW-1133">Transmembrane helix</keyword>